<sequence length="387" mass="40751">MAPRSEGSAVFWLIGAATPSALAGTHRAGAGTGDGQGTPSLDDAHDSASEAAGWIEQNWSEWVAAGLRILLIAVIAILLRHVIRRAISRLIKRVNRRAEAADSANALRGLLVSGERRRQRSQAIGSVLRSIASFVIIGTALLMVLSDLGINLAPLLASAGVAGVALGFGARDVVTDLLAGIFMLLEDQYGVGDRVDVGEISGTVLEIGLRVTQLRGDNGEIWYIRNGEIKRVGNLSQGWATAAVDVRVAPGENLDEVRDAIVDVGEELGRSEPWDELLWEPVEVLGLDSVTLEEMVVRVTAKTMPGKALSVERELRWRIKQALDRRGIKSTGQELRSVEPAEAAETGPQAESGTGTGGGAAAGKSGDGTAGRDRSGGASVPLQKARK</sequence>
<dbReference type="GO" id="GO:0005886">
    <property type="term" value="C:plasma membrane"/>
    <property type="evidence" value="ECO:0007669"/>
    <property type="project" value="UniProtKB-SubCell"/>
</dbReference>
<dbReference type="KEGG" id="sbat:G4Z16_23215"/>
<dbReference type="SUPFAM" id="SSF82689">
    <property type="entry name" value="Mechanosensitive channel protein MscS (YggB), C-terminal domain"/>
    <property type="match status" value="1"/>
</dbReference>
<dbReference type="InterPro" id="IPR006685">
    <property type="entry name" value="MscS_channel_2nd"/>
</dbReference>
<keyword evidence="3" id="KW-1003">Cell membrane</keyword>
<dbReference type="Pfam" id="PF21082">
    <property type="entry name" value="MS_channel_3rd"/>
    <property type="match status" value="1"/>
</dbReference>
<evidence type="ECO:0000256" key="2">
    <source>
        <dbReference type="ARBA" id="ARBA00008017"/>
    </source>
</evidence>
<feature type="domain" description="Mechanosensitive ion channel MscS" evidence="9">
    <location>
        <begin position="172"/>
        <end position="236"/>
    </location>
</feature>
<dbReference type="PANTHER" id="PTHR30460">
    <property type="entry name" value="MODERATE CONDUCTANCE MECHANOSENSITIVE CHANNEL YBIO"/>
    <property type="match status" value="1"/>
</dbReference>
<dbReference type="Gene3D" id="1.10.287.1260">
    <property type="match status" value="1"/>
</dbReference>
<evidence type="ECO:0000256" key="5">
    <source>
        <dbReference type="ARBA" id="ARBA00022989"/>
    </source>
</evidence>
<dbReference type="GO" id="GO:0008381">
    <property type="term" value="F:mechanosensitive monoatomic ion channel activity"/>
    <property type="evidence" value="ECO:0007669"/>
    <property type="project" value="InterPro"/>
</dbReference>
<evidence type="ECO:0000259" key="10">
    <source>
        <dbReference type="Pfam" id="PF21082"/>
    </source>
</evidence>
<evidence type="ECO:0000313" key="12">
    <source>
        <dbReference type="EMBL" id="QPP08834.1"/>
    </source>
</evidence>
<reference evidence="13" key="1">
    <citation type="submission" date="2020-02" db="EMBL/GenBank/DDBJ databases">
        <title>Streptomyces sp. ASO4wet.</title>
        <authorList>
            <person name="Risdian C."/>
            <person name="Landwehr W."/>
            <person name="Schupp P."/>
            <person name="Wink J."/>
        </authorList>
    </citation>
    <scope>NUCLEOTIDE SEQUENCE [LARGE SCALE GENOMIC DNA]</scope>
    <source>
        <strain evidence="13">ASO4wet</strain>
    </source>
</reference>
<feature type="region of interest" description="Disordered" evidence="7">
    <location>
        <begin position="330"/>
        <end position="387"/>
    </location>
</feature>
<proteinExistence type="inferred from homology"/>
<protein>
    <submittedName>
        <fullName evidence="12">Mechanosensitive ion channel family protein</fullName>
    </submittedName>
</protein>
<dbReference type="InterPro" id="IPR011066">
    <property type="entry name" value="MscS_channel_C_sf"/>
</dbReference>
<evidence type="ECO:0000259" key="11">
    <source>
        <dbReference type="Pfam" id="PF21088"/>
    </source>
</evidence>
<dbReference type="PANTHER" id="PTHR30460:SF0">
    <property type="entry name" value="MODERATE CONDUCTANCE MECHANOSENSITIVE CHANNEL YBIO"/>
    <property type="match status" value="1"/>
</dbReference>
<feature type="compositionally biased region" description="Gly residues" evidence="7">
    <location>
        <begin position="354"/>
        <end position="369"/>
    </location>
</feature>
<feature type="transmembrane region" description="Helical" evidence="8">
    <location>
        <begin position="152"/>
        <end position="174"/>
    </location>
</feature>
<dbReference type="Pfam" id="PF21088">
    <property type="entry name" value="MS_channel_1st"/>
    <property type="match status" value="1"/>
</dbReference>
<keyword evidence="5 8" id="KW-1133">Transmembrane helix</keyword>
<dbReference type="Proteomes" id="UP000595046">
    <property type="component" value="Chromosome"/>
</dbReference>
<keyword evidence="13" id="KW-1185">Reference proteome</keyword>
<dbReference type="Gene3D" id="2.30.30.60">
    <property type="match status" value="1"/>
</dbReference>
<evidence type="ECO:0000256" key="1">
    <source>
        <dbReference type="ARBA" id="ARBA00004651"/>
    </source>
</evidence>
<dbReference type="SUPFAM" id="SSF50182">
    <property type="entry name" value="Sm-like ribonucleoproteins"/>
    <property type="match status" value="1"/>
</dbReference>
<comment type="similarity">
    <text evidence="2">Belongs to the MscS (TC 1.A.23) family.</text>
</comment>
<dbReference type="InterPro" id="IPR011014">
    <property type="entry name" value="MscS_channel_TM-2"/>
</dbReference>
<organism evidence="12 13">
    <name type="scientific">Streptomyces bathyalis</name>
    <dbReference type="NCBI Taxonomy" id="2710756"/>
    <lineage>
        <taxon>Bacteria</taxon>
        <taxon>Bacillati</taxon>
        <taxon>Actinomycetota</taxon>
        <taxon>Actinomycetes</taxon>
        <taxon>Kitasatosporales</taxon>
        <taxon>Streptomycetaceae</taxon>
        <taxon>Streptomyces</taxon>
    </lineage>
</organism>
<dbReference type="EMBL" id="CP048882">
    <property type="protein sequence ID" value="QPP08834.1"/>
    <property type="molecule type" value="Genomic_DNA"/>
</dbReference>
<dbReference type="FunFam" id="2.30.30.60:FF:000001">
    <property type="entry name" value="MscS Mechanosensitive ion channel"/>
    <property type="match status" value="1"/>
</dbReference>
<name>A0A7T1T9I6_9ACTN</name>
<dbReference type="InterPro" id="IPR045276">
    <property type="entry name" value="YbiO_bact"/>
</dbReference>
<dbReference type="FunFam" id="1.10.287.1260:FF:000005">
    <property type="entry name" value="Mechanosensitive ion channel family protein"/>
    <property type="match status" value="1"/>
</dbReference>
<dbReference type="InterPro" id="IPR023408">
    <property type="entry name" value="MscS_beta-dom_sf"/>
</dbReference>
<keyword evidence="6 8" id="KW-0472">Membrane</keyword>
<gene>
    <name evidence="12" type="ORF">G4Z16_23215</name>
</gene>
<comment type="subcellular location">
    <subcellularLocation>
        <location evidence="1">Cell membrane</location>
        <topology evidence="1">Multi-pass membrane protein</topology>
    </subcellularLocation>
</comment>
<dbReference type="Gene3D" id="3.30.70.100">
    <property type="match status" value="1"/>
</dbReference>
<feature type="domain" description="Mechanosensitive ion channel transmembrane helices 2/3" evidence="11">
    <location>
        <begin position="131"/>
        <end position="170"/>
    </location>
</feature>
<dbReference type="InterPro" id="IPR049278">
    <property type="entry name" value="MS_channel_C"/>
</dbReference>
<evidence type="ECO:0000256" key="6">
    <source>
        <dbReference type="ARBA" id="ARBA00023136"/>
    </source>
</evidence>
<evidence type="ECO:0000256" key="7">
    <source>
        <dbReference type="SAM" id="MobiDB-lite"/>
    </source>
</evidence>
<feature type="transmembrane region" description="Helical" evidence="8">
    <location>
        <begin position="62"/>
        <end position="83"/>
    </location>
</feature>
<dbReference type="Pfam" id="PF00924">
    <property type="entry name" value="MS_channel_2nd"/>
    <property type="match status" value="1"/>
</dbReference>
<dbReference type="SUPFAM" id="SSF82861">
    <property type="entry name" value="Mechanosensitive channel protein MscS (YggB), transmembrane region"/>
    <property type="match status" value="1"/>
</dbReference>
<dbReference type="InterPro" id="IPR049142">
    <property type="entry name" value="MS_channel_1st"/>
</dbReference>
<feature type="transmembrane region" description="Helical" evidence="8">
    <location>
        <begin position="126"/>
        <end position="146"/>
    </location>
</feature>
<evidence type="ECO:0000256" key="4">
    <source>
        <dbReference type="ARBA" id="ARBA00022692"/>
    </source>
</evidence>
<evidence type="ECO:0000259" key="9">
    <source>
        <dbReference type="Pfam" id="PF00924"/>
    </source>
</evidence>
<evidence type="ECO:0000256" key="8">
    <source>
        <dbReference type="SAM" id="Phobius"/>
    </source>
</evidence>
<feature type="region of interest" description="Disordered" evidence="7">
    <location>
        <begin position="25"/>
        <end position="45"/>
    </location>
</feature>
<keyword evidence="4 8" id="KW-0812">Transmembrane</keyword>
<accession>A0A7T1T9I6</accession>
<evidence type="ECO:0000313" key="13">
    <source>
        <dbReference type="Proteomes" id="UP000595046"/>
    </source>
</evidence>
<evidence type="ECO:0000256" key="3">
    <source>
        <dbReference type="ARBA" id="ARBA00022475"/>
    </source>
</evidence>
<feature type="domain" description="Mechanosensitive ion channel MscS C-terminal" evidence="10">
    <location>
        <begin position="244"/>
        <end position="329"/>
    </location>
</feature>
<dbReference type="InterPro" id="IPR010920">
    <property type="entry name" value="LSM_dom_sf"/>
</dbReference>
<dbReference type="AlphaFoldDB" id="A0A7T1T9I6"/>